<feature type="compositionally biased region" description="Low complexity" evidence="1">
    <location>
        <begin position="9"/>
        <end position="22"/>
    </location>
</feature>
<sequence length="79" mass="8625">MVEDRLEGRSSSASSPKRASSPTTPPPNASKAATTGYGFKEGRGLLPPAERAKRTDASTIWKRKCFVPSDVRERYELQG</sequence>
<accession>A0A9W7FTW9</accession>
<comment type="caution">
    <text evidence="2">The sequence shown here is derived from an EMBL/GenBank/DDBJ whole genome shotgun (WGS) entry which is preliminary data.</text>
</comment>
<evidence type="ECO:0000256" key="1">
    <source>
        <dbReference type="SAM" id="MobiDB-lite"/>
    </source>
</evidence>
<name>A0A9W7FTW9_9STRA</name>
<dbReference type="EMBL" id="BRXW01000312">
    <property type="protein sequence ID" value="GMI17920.1"/>
    <property type="molecule type" value="Genomic_DNA"/>
</dbReference>
<reference evidence="3" key="1">
    <citation type="journal article" date="2023" name="Commun. Biol.">
        <title>Genome analysis of Parmales, the sister group of diatoms, reveals the evolutionary specialization of diatoms from phago-mixotrophs to photoautotrophs.</title>
        <authorList>
            <person name="Ban H."/>
            <person name="Sato S."/>
            <person name="Yoshikawa S."/>
            <person name="Yamada K."/>
            <person name="Nakamura Y."/>
            <person name="Ichinomiya M."/>
            <person name="Sato N."/>
            <person name="Blanc-Mathieu R."/>
            <person name="Endo H."/>
            <person name="Kuwata A."/>
            <person name="Ogata H."/>
        </authorList>
    </citation>
    <scope>NUCLEOTIDE SEQUENCE [LARGE SCALE GENOMIC DNA]</scope>
    <source>
        <strain evidence="3">NIES 3700</strain>
    </source>
</reference>
<organism evidence="2 3">
    <name type="scientific">Triparma laevis f. longispina</name>
    <dbReference type="NCBI Taxonomy" id="1714387"/>
    <lineage>
        <taxon>Eukaryota</taxon>
        <taxon>Sar</taxon>
        <taxon>Stramenopiles</taxon>
        <taxon>Ochrophyta</taxon>
        <taxon>Bolidophyceae</taxon>
        <taxon>Parmales</taxon>
        <taxon>Triparmaceae</taxon>
        <taxon>Triparma</taxon>
    </lineage>
</organism>
<protein>
    <submittedName>
        <fullName evidence="2">Uncharacterized protein</fullName>
    </submittedName>
</protein>
<gene>
    <name evidence="2" type="ORF">TrLO_g10559</name>
</gene>
<proteinExistence type="predicted"/>
<evidence type="ECO:0000313" key="2">
    <source>
        <dbReference type="EMBL" id="GMI17920.1"/>
    </source>
</evidence>
<evidence type="ECO:0000313" key="3">
    <source>
        <dbReference type="Proteomes" id="UP001165122"/>
    </source>
</evidence>
<feature type="region of interest" description="Disordered" evidence="1">
    <location>
        <begin position="1"/>
        <end position="57"/>
    </location>
</feature>
<dbReference type="Proteomes" id="UP001165122">
    <property type="component" value="Unassembled WGS sequence"/>
</dbReference>
<dbReference type="AlphaFoldDB" id="A0A9W7FTW9"/>
<keyword evidence="3" id="KW-1185">Reference proteome</keyword>